<feature type="region of interest" description="Disordered" evidence="11">
    <location>
        <begin position="1"/>
        <end position="138"/>
    </location>
</feature>
<keyword evidence="5" id="KW-0418">Kinase</keyword>
<dbReference type="InterPro" id="IPR000719">
    <property type="entry name" value="Prot_kinase_dom"/>
</dbReference>
<keyword evidence="3" id="KW-0808">Transferase</keyword>
<dbReference type="InterPro" id="IPR017441">
    <property type="entry name" value="Protein_kinase_ATP_BS"/>
</dbReference>
<feature type="binding site" evidence="8">
    <location>
        <position position="295"/>
    </location>
    <ligand>
        <name>ATP</name>
        <dbReference type="ChEBI" id="CHEBI:30616"/>
    </ligand>
</feature>
<dbReference type="GO" id="GO:0005524">
    <property type="term" value="F:ATP binding"/>
    <property type="evidence" value="ECO:0007669"/>
    <property type="project" value="UniProtKB-UniRule"/>
</dbReference>
<feature type="compositionally biased region" description="Basic and acidic residues" evidence="11">
    <location>
        <begin position="625"/>
        <end position="636"/>
    </location>
</feature>
<evidence type="ECO:0000256" key="3">
    <source>
        <dbReference type="ARBA" id="ARBA00022679"/>
    </source>
</evidence>
<evidence type="ECO:0000256" key="11">
    <source>
        <dbReference type="SAM" id="MobiDB-lite"/>
    </source>
</evidence>
<feature type="cross-link" description="Glycyl lysine isopeptide (Lys-Gly) (interchain with G-Cter in SUMO2)" evidence="9">
    <location>
        <position position="279"/>
    </location>
</feature>
<dbReference type="FunFam" id="1.10.510.10:FF:000571">
    <property type="entry name" value="Maternal embryonic leucine zipper kinase"/>
    <property type="match status" value="1"/>
</dbReference>
<dbReference type="InterPro" id="IPR008271">
    <property type="entry name" value="Ser/Thr_kinase_AS"/>
</dbReference>
<keyword evidence="2" id="KW-0723">Serine/threonine-protein kinase</keyword>
<dbReference type="InterPro" id="IPR030616">
    <property type="entry name" value="Aur-like"/>
</dbReference>
<feature type="compositionally biased region" description="Basic and acidic residues" evidence="11">
    <location>
        <begin position="430"/>
        <end position="441"/>
    </location>
</feature>
<reference evidence="13" key="1">
    <citation type="submission" date="2014-11" db="EMBL/GenBank/DDBJ databases">
        <authorList>
            <person name="Otto D Thomas"/>
            <person name="Naeem Raeece"/>
        </authorList>
    </citation>
    <scope>NUCLEOTIDE SEQUENCE</scope>
</reference>
<keyword evidence="4 8" id="KW-0547">Nucleotide-binding</keyword>
<dbReference type="PROSITE" id="PS00108">
    <property type="entry name" value="PROTEIN_KINASE_ST"/>
    <property type="match status" value="1"/>
</dbReference>
<evidence type="ECO:0000256" key="4">
    <source>
        <dbReference type="ARBA" id="ARBA00022741"/>
    </source>
</evidence>
<evidence type="ECO:0000256" key="8">
    <source>
        <dbReference type="PIRSR" id="PIRSR630616-2"/>
    </source>
</evidence>
<gene>
    <name evidence="13" type="ORF">Cvel_14363</name>
</gene>
<sequence length="1511" mass="162249">MNHTGGDPTQALLLWANEEEQSRGRGAITGPSPARKQTAGLGPIQPSAFVVAGPSEAHEKKETRGKKGRERKAQQADSPQAPSLPSRLPPCLLGSREDAAGQVEKEREKGPQAGVPSSGRRDHRKLEEEREASSDPSGRGGILLSDFVLADTKEESFIGKGSFGVVLRVRLKGTDHEFAMKTIQTDAVGFPELARQIETEVAVQMGLSHENLLGLHAFFLEDTRLFLLIELCEKGEMYKLLRMQPLRRFSEETAYFLWMQALAGINHMHLSGFMHRDIKPENLLVAAGDIVKVCDFGWATQICGKRKKRTFCGTLDYLSPEMLRGEGHDHTSDLWQMGVLLFEFLDGKPAFQSTSHSNLFNKILSNQLAFPKHFSEEARDLISRLLKERPAERISVEEIVTHPWVLKFKDSVRLPEGTRRSLFGLDSEEKETGEGKVKGEQEQEEGAWVCEEEDEETGFVIVEGRGAREGTGSGKVESSQQTGPSELKKTELIVDGATSAFFDHSASSLPIATATGDDSADVPLKVPPNVPFVSRPPCLHPQTGHSHGVGLGYGHTLRRSKTSEPRPVYDDPALSPGRRKPAGASTHRAGRVPSQDPPSLVTPPIQGLGSQRGDTSHRTHSAPVHAKDSFLAKEENSASNLPVMCEAERERGLRRLPGETPGETSEAPSGSSGRYTPSSFDPHPNGKINNLNPVLPHPPLQGPSVAAAHKVLSLQQEQKQQAFAPYGPGSGGSPVPPSGSLLARSSMEARQHMNLHPNMHPQLLHYQHQSHAPFATNPTPPLTHRQGAHHQAYSMARHPHQHAGPSPLPSVASPFMPAMSPQFALPSPHHPLSPHAQSLVAQPAGIPPSVHPHAHAPHALHQHAGIPKGPFYAPPAHHHPQQQPIRNTDPAAEPATTQSAVQTPAESRSKLSSVRGGSAAVGTLKRAPAAVGTLKRAPASATEKEKKETRVPITTSTRRKPSAPKPLNQPAASRLSDRKAAGGTGTKPVSPPHPDVSKSPTAEKRRAARGGGIPSQSPPSPKSPTSRSRGATVTSPPPTSSNKVGGASAALARKEKERAVAAAGTSKTRGANVFPQKTKPKGRNTPGVAQAPQRPAVPSVEKETRQHHRHQQTPIIPHGRTGTPLRDPHPNSKINLVLPYPPLQGPSIAAAHKVLSLQQEQKQKQQASAPYGPGSGGSPVPPSGSLLAHSSMEARQHMNLHPNMHPPLLHYQHQPPAPFATNPTPPLTHRQGAHHQAHSMARHPHQHAGPSPHRGAGMHQRVLAGASGARAGGAGGGRVGVGGGGMKPAKNALPVPPHQAPVFRAQSPAHHAVRGGATSPSSSAAVGGIAWPRGAFGRGRQGTSSFPLPSKSPWATVRVPNIRQLPVVGLLQEMLVLAPSPLTPPEEAGAKFFHMRENALREAILQKTATSKQQRKERKGDLNRSAIFAVFEDLIFGDSRLYPNEAESPLQTFDSNFNFLYGFGHVSGDLKHVASKVDPVRGKLNDKSTKVFGLTWNGNLYTEKVMQTTDG</sequence>
<name>A0A0G4F096_9ALVE</name>
<feature type="active site" description="Proton acceptor" evidence="7">
    <location>
        <position position="277"/>
    </location>
</feature>
<dbReference type="InterPro" id="IPR011009">
    <property type="entry name" value="Kinase-like_dom_sf"/>
</dbReference>
<feature type="region of interest" description="Disordered" evidence="11">
    <location>
        <begin position="1200"/>
        <end position="1257"/>
    </location>
</feature>
<evidence type="ECO:0000256" key="9">
    <source>
        <dbReference type="PIRSR" id="PIRSR630616-3"/>
    </source>
</evidence>
<dbReference type="Gene3D" id="1.10.510.10">
    <property type="entry name" value="Transferase(Phosphotransferase) domain 1"/>
    <property type="match status" value="1"/>
</dbReference>
<evidence type="ECO:0000256" key="2">
    <source>
        <dbReference type="ARBA" id="ARBA00022527"/>
    </source>
</evidence>
<feature type="compositionally biased region" description="Basic residues" evidence="11">
    <location>
        <begin position="852"/>
        <end position="861"/>
    </location>
</feature>
<dbReference type="SMART" id="SM00220">
    <property type="entry name" value="S_TKc"/>
    <property type="match status" value="1"/>
</dbReference>
<dbReference type="EMBL" id="CDMZ01000021">
    <property type="protein sequence ID" value="CEM04629.1"/>
    <property type="molecule type" value="Genomic_DNA"/>
</dbReference>
<feature type="region of interest" description="Disordered" evidence="11">
    <location>
        <begin position="424"/>
        <end position="445"/>
    </location>
</feature>
<comment type="subunit">
    <text evidence="1">Monomer.</text>
</comment>
<dbReference type="PROSITE" id="PS00107">
    <property type="entry name" value="PROTEIN_KINASE_ATP"/>
    <property type="match status" value="1"/>
</dbReference>
<organism evidence="13">
    <name type="scientific">Chromera velia CCMP2878</name>
    <dbReference type="NCBI Taxonomy" id="1169474"/>
    <lineage>
        <taxon>Eukaryota</taxon>
        <taxon>Sar</taxon>
        <taxon>Alveolata</taxon>
        <taxon>Colpodellida</taxon>
        <taxon>Chromeraceae</taxon>
        <taxon>Chromera</taxon>
    </lineage>
</organism>
<dbReference type="PANTHER" id="PTHR24350">
    <property type="entry name" value="SERINE/THREONINE-PROTEIN KINASE IAL-RELATED"/>
    <property type="match status" value="1"/>
</dbReference>
<dbReference type="PROSITE" id="PS50011">
    <property type="entry name" value="PROTEIN_KINASE_DOM"/>
    <property type="match status" value="1"/>
</dbReference>
<evidence type="ECO:0000256" key="10">
    <source>
        <dbReference type="PROSITE-ProRule" id="PRU10141"/>
    </source>
</evidence>
<feature type="compositionally biased region" description="Polar residues" evidence="11">
    <location>
        <begin position="895"/>
        <end position="912"/>
    </location>
</feature>
<evidence type="ECO:0000256" key="5">
    <source>
        <dbReference type="ARBA" id="ARBA00022777"/>
    </source>
</evidence>
<feature type="region of interest" description="Disordered" evidence="11">
    <location>
        <begin position="466"/>
        <end position="488"/>
    </location>
</feature>
<keyword evidence="6 8" id="KW-0067">ATP-binding</keyword>
<evidence type="ECO:0000256" key="6">
    <source>
        <dbReference type="ARBA" id="ARBA00022840"/>
    </source>
</evidence>
<proteinExistence type="predicted"/>
<feature type="binding site" evidence="8 10">
    <location>
        <position position="181"/>
    </location>
    <ligand>
        <name>ATP</name>
        <dbReference type="ChEBI" id="CHEBI:30616"/>
    </ligand>
</feature>
<dbReference type="VEuPathDB" id="CryptoDB:Cvel_14363"/>
<dbReference type="SUPFAM" id="SSF56112">
    <property type="entry name" value="Protein kinase-like (PK-like)"/>
    <property type="match status" value="1"/>
</dbReference>
<feature type="region of interest" description="Disordered" evidence="11">
    <location>
        <begin position="783"/>
        <end position="814"/>
    </location>
</feature>
<dbReference type="Pfam" id="PF00069">
    <property type="entry name" value="Pkinase"/>
    <property type="match status" value="1"/>
</dbReference>
<feature type="compositionally biased region" description="Low complexity" evidence="11">
    <location>
        <begin position="1158"/>
        <end position="1172"/>
    </location>
</feature>
<feature type="compositionally biased region" description="Low complexity" evidence="11">
    <location>
        <begin position="83"/>
        <end position="94"/>
    </location>
</feature>
<feature type="compositionally biased region" description="Basic residues" evidence="11">
    <location>
        <begin position="1231"/>
        <end position="1246"/>
    </location>
</feature>
<dbReference type="GO" id="GO:0004674">
    <property type="term" value="F:protein serine/threonine kinase activity"/>
    <property type="evidence" value="ECO:0007669"/>
    <property type="project" value="UniProtKB-KW"/>
</dbReference>
<feature type="domain" description="Protein kinase" evidence="12">
    <location>
        <begin position="152"/>
        <end position="405"/>
    </location>
</feature>
<feature type="compositionally biased region" description="Pro residues" evidence="11">
    <location>
        <begin position="1215"/>
        <end position="1226"/>
    </location>
</feature>
<protein>
    <recommendedName>
        <fullName evidence="12">Protein kinase domain-containing protein</fullName>
    </recommendedName>
</protein>
<evidence type="ECO:0000313" key="13">
    <source>
        <dbReference type="EMBL" id="CEM04629.1"/>
    </source>
</evidence>
<feature type="compositionally biased region" description="Polar residues" evidence="11">
    <location>
        <begin position="662"/>
        <end position="679"/>
    </location>
</feature>
<feature type="compositionally biased region" description="Basic and acidic residues" evidence="11">
    <location>
        <begin position="646"/>
        <end position="657"/>
    </location>
</feature>
<feature type="compositionally biased region" description="Basic and acidic residues" evidence="11">
    <location>
        <begin position="95"/>
        <end position="110"/>
    </location>
</feature>
<feature type="compositionally biased region" description="Basic and acidic residues" evidence="11">
    <location>
        <begin position="124"/>
        <end position="133"/>
    </location>
</feature>
<evidence type="ECO:0000259" key="12">
    <source>
        <dbReference type="PROSITE" id="PS50011"/>
    </source>
</evidence>
<feature type="region of interest" description="Disordered" evidence="11">
    <location>
        <begin position="842"/>
        <end position="1132"/>
    </location>
</feature>
<feature type="region of interest" description="Disordered" evidence="11">
    <location>
        <begin position="1155"/>
        <end position="1187"/>
    </location>
</feature>
<evidence type="ECO:0000256" key="1">
    <source>
        <dbReference type="ARBA" id="ARBA00011245"/>
    </source>
</evidence>
<evidence type="ECO:0000256" key="7">
    <source>
        <dbReference type="PIRSR" id="PIRSR630616-1"/>
    </source>
</evidence>
<feature type="binding site" evidence="8">
    <location>
        <begin position="281"/>
        <end position="282"/>
    </location>
    <ligand>
        <name>ATP</name>
        <dbReference type="ChEBI" id="CHEBI:30616"/>
    </ligand>
</feature>
<accession>A0A0G4F096</accession>
<feature type="region of interest" description="Disordered" evidence="11">
    <location>
        <begin position="539"/>
        <end position="703"/>
    </location>
</feature>